<dbReference type="GO" id="GO:0008168">
    <property type="term" value="F:methyltransferase activity"/>
    <property type="evidence" value="ECO:0007669"/>
    <property type="project" value="UniProtKB-KW"/>
</dbReference>
<evidence type="ECO:0000256" key="2">
    <source>
        <dbReference type="ARBA" id="ARBA00022679"/>
    </source>
</evidence>
<dbReference type="GO" id="GO:0005886">
    <property type="term" value="C:plasma membrane"/>
    <property type="evidence" value="ECO:0007669"/>
    <property type="project" value="TreeGrafter"/>
</dbReference>
<dbReference type="GO" id="GO:0032259">
    <property type="term" value="P:methylation"/>
    <property type="evidence" value="ECO:0007669"/>
    <property type="project" value="UniProtKB-KW"/>
</dbReference>
<dbReference type="SUPFAM" id="SSF53335">
    <property type="entry name" value="S-adenosyl-L-methionine-dependent methyltransferases"/>
    <property type="match status" value="1"/>
</dbReference>
<dbReference type="InterPro" id="IPR007072">
    <property type="entry name" value="RNMT_CmcI"/>
</dbReference>
<reference evidence="3" key="1">
    <citation type="submission" date="2015-04" db="EMBL/GenBank/DDBJ databases">
        <authorList>
            <person name="Syromyatnikov M.Y."/>
            <person name="Popov V.N."/>
        </authorList>
    </citation>
    <scope>NUCLEOTIDE SEQUENCE</scope>
    <source>
        <strain evidence="3">MO-1</strain>
    </source>
</reference>
<accession>A0A1S7LKF3</accession>
<dbReference type="AlphaFoldDB" id="A0A1S7LKF3"/>
<dbReference type="PANTHER" id="PTHR40048">
    <property type="entry name" value="RHAMNOSYL O-METHYLTRANSFERASE"/>
    <property type="match status" value="1"/>
</dbReference>
<gene>
    <name evidence="3" type="ORF">MAGMO_2075</name>
</gene>
<keyword evidence="2 3" id="KW-0808">Transferase</keyword>
<dbReference type="GO" id="GO:0071770">
    <property type="term" value="P:DIM/DIP cell wall layer assembly"/>
    <property type="evidence" value="ECO:0007669"/>
    <property type="project" value="TreeGrafter"/>
</dbReference>
<dbReference type="GO" id="GO:0008610">
    <property type="term" value="P:lipid biosynthetic process"/>
    <property type="evidence" value="ECO:0007669"/>
    <property type="project" value="InterPro"/>
</dbReference>
<evidence type="ECO:0000313" key="3">
    <source>
        <dbReference type="EMBL" id="CRH06246.1"/>
    </source>
</evidence>
<organism evidence="3">
    <name type="scientific">Magnetococcus massalia (strain MO-1)</name>
    <dbReference type="NCBI Taxonomy" id="451514"/>
    <lineage>
        <taxon>Bacteria</taxon>
        <taxon>Pseudomonadati</taxon>
        <taxon>Pseudomonadota</taxon>
        <taxon>Magnetococcia</taxon>
        <taxon>Magnetococcales</taxon>
        <taxon>Magnetococcaceae</taxon>
        <taxon>Magnetococcus</taxon>
    </lineage>
</organism>
<protein>
    <submittedName>
        <fullName evidence="3">Putative Cephalosporin hydroxylase (Methyl transferase like)</fullName>
    </submittedName>
</protein>
<name>A0A1S7LKF3_MAGMO</name>
<evidence type="ECO:0000256" key="1">
    <source>
        <dbReference type="ARBA" id="ARBA00022603"/>
    </source>
</evidence>
<sequence length="254" mass="28289">MIHIDTEKGLVTLEERGERRTLPMSDPEAFAAVSRAYLRAGWDLKYVYSFTWMGRPIIQLPDDMVRMQEVIYQVKPDLIIETGVAHGGSLIFYAGLCKAMGQGRVVGVDIEIRPHNRAAIEAHEMFPLITLIEGDSIAERTVAQVAEQIKPNESVMVLLDGKHTYDHVMAELELYGALITPGSYIVAMDGIMQDLAGAPRSQSDWAENNPAAAARDFAARHSEFELVEPAITFNEGALKARTVTYWPDAFLRKL</sequence>
<dbReference type="Pfam" id="PF04989">
    <property type="entry name" value="RMNT_CmcI"/>
    <property type="match status" value="1"/>
</dbReference>
<dbReference type="Gene3D" id="3.40.50.150">
    <property type="entry name" value="Vaccinia Virus protein VP39"/>
    <property type="match status" value="1"/>
</dbReference>
<keyword evidence="1" id="KW-0489">Methyltransferase</keyword>
<proteinExistence type="predicted"/>
<dbReference type="EMBL" id="LO017727">
    <property type="protein sequence ID" value="CRH06246.1"/>
    <property type="molecule type" value="Genomic_DNA"/>
</dbReference>
<dbReference type="InterPro" id="IPR029063">
    <property type="entry name" value="SAM-dependent_MTases_sf"/>
</dbReference>
<dbReference type="PANTHER" id="PTHR40048:SF1">
    <property type="entry name" value="RHAMNOSYL O-METHYLTRANSFERASE"/>
    <property type="match status" value="1"/>
</dbReference>